<organism evidence="3">
    <name type="scientific">Candidatus Heimdallarchaeum aukensis</name>
    <dbReference type="NCBI Taxonomy" id="2876573"/>
    <lineage>
        <taxon>Archaea</taxon>
        <taxon>Promethearchaeati</taxon>
        <taxon>Candidatus Heimdallarchaeota</taxon>
        <taxon>Candidatus Heimdallarchaeia (ex Rinke et al. 2021) (nom. nud.)</taxon>
        <taxon>Candidatus Heimdallarchaeales</taxon>
        <taxon>Candidatus Heimdallarchaeaceae</taxon>
        <taxon>Candidatus Heimdallarchaeum</taxon>
    </lineage>
</organism>
<feature type="transmembrane region" description="Helical" evidence="1">
    <location>
        <begin position="153"/>
        <end position="171"/>
    </location>
</feature>
<feature type="transmembrane region" description="Helical" evidence="1">
    <location>
        <begin position="88"/>
        <end position="109"/>
    </location>
</feature>
<dbReference type="AlphaFoldDB" id="A0A9Y1BKY2"/>
<reference evidence="3" key="1">
    <citation type="journal article" date="2022" name="Nat. Microbiol.">
        <title>Unique mobile elements and scalable gene flow at the prokaryote-eukaryote boundary revealed by circularized Asgard archaea genomes.</title>
        <authorList>
            <person name="Wu F."/>
            <person name="Speth D.R."/>
            <person name="Philosof A."/>
            <person name="Cremiere A."/>
            <person name="Narayanan A."/>
            <person name="Barco R.A."/>
            <person name="Connon S.A."/>
            <person name="Amend J.P."/>
            <person name="Antoshechkin I.A."/>
            <person name="Orphan V.J."/>
        </authorList>
    </citation>
    <scope>NUCLEOTIDE SEQUENCE</scope>
    <source>
        <strain evidence="3">PM71</strain>
    </source>
</reference>
<dbReference type="Pfam" id="PF21349">
    <property type="entry name" value="RUBY_RBDX"/>
    <property type="match status" value="1"/>
</dbReference>
<feature type="domain" description="Rubrerythrin rubredoxin-like" evidence="2">
    <location>
        <begin position="6"/>
        <end position="34"/>
    </location>
</feature>
<dbReference type="EMBL" id="CP084166">
    <property type="protein sequence ID" value="UJG40761.1"/>
    <property type="molecule type" value="Genomic_DNA"/>
</dbReference>
<keyword evidence="1" id="KW-0812">Transmembrane</keyword>
<dbReference type="SUPFAM" id="SSF57802">
    <property type="entry name" value="Rubredoxin-like"/>
    <property type="match status" value="1"/>
</dbReference>
<name>A0A9Y1BKY2_9ARCH</name>
<evidence type="ECO:0000256" key="1">
    <source>
        <dbReference type="SAM" id="Phobius"/>
    </source>
</evidence>
<dbReference type="CDD" id="cd00350">
    <property type="entry name" value="rubredoxin_like"/>
    <property type="match status" value="1"/>
</dbReference>
<keyword evidence="1" id="KW-1133">Transmembrane helix</keyword>
<feature type="transmembrane region" description="Helical" evidence="1">
    <location>
        <begin position="55"/>
        <end position="76"/>
    </location>
</feature>
<gene>
    <name evidence="3" type="ORF">K9W45_13110</name>
</gene>
<dbReference type="Proteomes" id="UP001201020">
    <property type="component" value="Chromosome"/>
</dbReference>
<evidence type="ECO:0000313" key="3">
    <source>
        <dbReference type="EMBL" id="UJG40761.1"/>
    </source>
</evidence>
<dbReference type="InterPro" id="IPR048574">
    <property type="entry name" value="RUBY_RBDX"/>
</dbReference>
<feature type="transmembrane region" description="Helical" evidence="1">
    <location>
        <begin position="129"/>
        <end position="147"/>
    </location>
</feature>
<evidence type="ECO:0000259" key="2">
    <source>
        <dbReference type="Pfam" id="PF21349"/>
    </source>
</evidence>
<keyword evidence="1" id="KW-0472">Membrane</keyword>
<protein>
    <recommendedName>
        <fullName evidence="2">Rubrerythrin rubredoxin-like domain-containing protein</fullName>
    </recommendedName>
</protein>
<proteinExistence type="predicted"/>
<dbReference type="Gene3D" id="2.20.28.10">
    <property type="match status" value="1"/>
</dbReference>
<accession>A0A9Y1BKY2</accession>
<sequence>MTKYIRCKVCGYITTEGEIKDYCPTCGAKAKAFEPYELTISEKRKKMLDYHFHQIIVHFPQSYVPTLLLLLVVRFILIEKTLTTIDIIIRIAYLLLDIVFLLAIFTGIFDAKTRYKKLKTPFLKLKISVGSSALVLSIISSVLIFVFDSSKTLYIILILINILMNVGSLFLGKTGIKLSTAVTRGK</sequence>